<dbReference type="EMBL" id="ASWO01000005">
    <property type="protein sequence ID" value="EOT84063.1"/>
    <property type="molecule type" value="Genomic_DNA"/>
</dbReference>
<reference evidence="2 3" key="1">
    <citation type="submission" date="2013-03" db="EMBL/GenBank/DDBJ databases">
        <title>The Genome Sequence of Enterococcus sulfureus ATCC_49903 (PacBio/Illumina hybrid assembly).</title>
        <authorList>
            <consortium name="The Broad Institute Genomics Platform"/>
            <consortium name="The Broad Institute Genome Sequencing Center for Infectious Disease"/>
            <person name="Earl A."/>
            <person name="Russ C."/>
            <person name="Gilmore M."/>
            <person name="Surin D."/>
            <person name="Walker B."/>
            <person name="Young S."/>
            <person name="Zeng Q."/>
            <person name="Gargeya S."/>
            <person name="Fitzgerald M."/>
            <person name="Haas B."/>
            <person name="Abouelleil A."/>
            <person name="Allen A.W."/>
            <person name="Alvarado L."/>
            <person name="Arachchi H.M."/>
            <person name="Berlin A.M."/>
            <person name="Chapman S.B."/>
            <person name="Gainer-Dewar J."/>
            <person name="Goldberg J."/>
            <person name="Griggs A."/>
            <person name="Gujja S."/>
            <person name="Hansen M."/>
            <person name="Howarth C."/>
            <person name="Imamovic A."/>
            <person name="Ireland A."/>
            <person name="Larimer J."/>
            <person name="McCowan C."/>
            <person name="Murphy C."/>
            <person name="Pearson M."/>
            <person name="Poon T.W."/>
            <person name="Priest M."/>
            <person name="Roberts A."/>
            <person name="Saif S."/>
            <person name="Shea T."/>
            <person name="Sisk P."/>
            <person name="Sykes S."/>
            <person name="Wortman J."/>
            <person name="Nusbaum C."/>
            <person name="Birren B."/>
        </authorList>
    </citation>
    <scope>NUCLEOTIDE SEQUENCE [LARGE SCALE GENOMIC DNA]</scope>
    <source>
        <strain evidence="2 3">ATCC 49903</strain>
    </source>
</reference>
<gene>
    <name evidence="2" type="ORF">I573_01789</name>
</gene>
<name>S0L7N8_9ENTE</name>
<evidence type="ECO:0000256" key="1">
    <source>
        <dbReference type="SAM" id="Phobius"/>
    </source>
</evidence>
<accession>S0L7N8</accession>
<keyword evidence="1" id="KW-0812">Transmembrane</keyword>
<keyword evidence="1" id="KW-1133">Transmembrane helix</keyword>
<dbReference type="AlphaFoldDB" id="S0L7N8"/>
<organism evidence="2 3">
    <name type="scientific">Enterococcus sulfureus ATCC 49903</name>
    <dbReference type="NCBI Taxonomy" id="1140003"/>
    <lineage>
        <taxon>Bacteria</taxon>
        <taxon>Bacillati</taxon>
        <taxon>Bacillota</taxon>
        <taxon>Bacilli</taxon>
        <taxon>Lactobacillales</taxon>
        <taxon>Enterococcaceae</taxon>
        <taxon>Enterococcus</taxon>
    </lineage>
</organism>
<protein>
    <submittedName>
        <fullName evidence="2">Uncharacterized protein</fullName>
    </submittedName>
</protein>
<dbReference type="InterPro" id="IPR012340">
    <property type="entry name" value="NA-bd_OB-fold"/>
</dbReference>
<sequence>MINQSIQAIQEAPLVLKILMLLLAILLAYLLLSVCFAPMMYLYNKITDRNQSNVAEERTYYLGEVTLKIQGKGYGEVLDTEHQSLYPARLFQLDEQQADVLYPVGTKVLIIEFDREGVARVAKANSFLERGN</sequence>
<proteinExistence type="predicted"/>
<keyword evidence="3" id="KW-1185">Reference proteome</keyword>
<dbReference type="eggNOG" id="ENOG5033JX6">
    <property type="taxonomic scope" value="Bacteria"/>
</dbReference>
<dbReference type="Gene3D" id="2.40.50.140">
    <property type="entry name" value="Nucleic acid-binding proteins"/>
    <property type="match status" value="1"/>
</dbReference>
<comment type="caution">
    <text evidence="2">The sequence shown here is derived from an EMBL/GenBank/DDBJ whole genome shotgun (WGS) entry which is preliminary data.</text>
</comment>
<dbReference type="RefSeq" id="WP_016185342.1">
    <property type="nucleotide sequence ID" value="NZ_ASWO01000005.1"/>
</dbReference>
<evidence type="ECO:0000313" key="3">
    <source>
        <dbReference type="Proteomes" id="UP000015961"/>
    </source>
</evidence>
<feature type="transmembrane region" description="Helical" evidence="1">
    <location>
        <begin position="18"/>
        <end position="43"/>
    </location>
</feature>
<keyword evidence="1" id="KW-0472">Membrane</keyword>
<dbReference type="Proteomes" id="UP000015961">
    <property type="component" value="Unassembled WGS sequence"/>
</dbReference>
<dbReference type="STRING" id="1140003.OMY_00889"/>
<dbReference type="PATRIC" id="fig|1140003.3.peg.846"/>
<dbReference type="OrthoDB" id="2185826at2"/>
<evidence type="ECO:0000313" key="2">
    <source>
        <dbReference type="EMBL" id="EOT84063.1"/>
    </source>
</evidence>